<evidence type="ECO:0000313" key="1">
    <source>
        <dbReference type="EMBL" id="MBO0656274.1"/>
    </source>
</evidence>
<evidence type="ECO:0000313" key="2">
    <source>
        <dbReference type="Proteomes" id="UP000664781"/>
    </source>
</evidence>
<reference evidence="1" key="1">
    <citation type="submission" date="2021-03" db="EMBL/GenBank/DDBJ databases">
        <title>Streptomyces strains.</title>
        <authorList>
            <person name="Lund M.B."/>
            <person name="Toerring T."/>
        </authorList>
    </citation>
    <scope>NUCLEOTIDE SEQUENCE</scope>
    <source>
        <strain evidence="1">JCM 4242</strain>
    </source>
</reference>
<comment type="caution">
    <text evidence="1">The sequence shown here is derived from an EMBL/GenBank/DDBJ whole genome shotgun (WGS) entry which is preliminary data.</text>
</comment>
<protein>
    <submittedName>
        <fullName evidence="1">Uncharacterized protein</fullName>
    </submittedName>
</protein>
<name>A0A939FRZ0_9ACTN</name>
<keyword evidence="2" id="KW-1185">Reference proteome</keyword>
<accession>A0A939FRZ0</accession>
<dbReference type="EMBL" id="JAFMOF010000004">
    <property type="protein sequence ID" value="MBO0656274.1"/>
    <property type="molecule type" value="Genomic_DNA"/>
</dbReference>
<sequence length="118" mass="13792">MAFSDCRYYCPDAATVERCVEHLRASDERLRSRPEEQMLWDWQCTYFEADTDNTNGGGTVILGVSWYDRAFFDDRRDAWFGAMHTRIYTEIGVPMEDVTVEHWLALEVAQWKAEPQSA</sequence>
<gene>
    <name evidence="1" type="ORF">J1792_26920</name>
</gene>
<proteinExistence type="predicted"/>
<dbReference type="Proteomes" id="UP000664781">
    <property type="component" value="Unassembled WGS sequence"/>
</dbReference>
<organism evidence="1 2">
    <name type="scientific">Streptomyces triculaminicus</name>
    <dbReference type="NCBI Taxonomy" id="2816232"/>
    <lineage>
        <taxon>Bacteria</taxon>
        <taxon>Bacillati</taxon>
        <taxon>Actinomycetota</taxon>
        <taxon>Actinomycetes</taxon>
        <taxon>Kitasatosporales</taxon>
        <taxon>Streptomycetaceae</taxon>
        <taxon>Streptomyces</taxon>
    </lineage>
</organism>
<dbReference type="AlphaFoldDB" id="A0A939FRZ0"/>